<dbReference type="InterPro" id="IPR004636">
    <property type="entry name" value="AcOrn/SuccOrn_fam"/>
</dbReference>
<keyword evidence="6" id="KW-0032">Aminotransferase</keyword>
<dbReference type="InterPro" id="IPR005814">
    <property type="entry name" value="Aminotrans_3"/>
</dbReference>
<organism evidence="12">
    <name type="scientific">Entomoneis paludosa</name>
    <dbReference type="NCBI Taxonomy" id="265537"/>
    <lineage>
        <taxon>Eukaryota</taxon>
        <taxon>Sar</taxon>
        <taxon>Stramenopiles</taxon>
        <taxon>Ochrophyta</taxon>
        <taxon>Bacillariophyta</taxon>
        <taxon>Bacillariophyceae</taxon>
        <taxon>Bacillariophycidae</taxon>
        <taxon>Entomoneidaceae</taxon>
        <taxon>Entomoneis</taxon>
    </lineage>
</organism>
<evidence type="ECO:0000256" key="2">
    <source>
        <dbReference type="ARBA" id="ARBA00004173"/>
    </source>
</evidence>
<protein>
    <recommendedName>
        <fullName evidence="5">acetylornithine transaminase</fullName>
        <ecNumber evidence="5">2.6.1.11</ecNumber>
    </recommendedName>
</protein>
<dbReference type="Gene3D" id="3.40.640.10">
    <property type="entry name" value="Type I PLP-dependent aspartate aminotransferase-like (Major domain)"/>
    <property type="match status" value="1"/>
</dbReference>
<comment type="cofactor">
    <cofactor evidence="1">
        <name>pyridoxal 5'-phosphate</name>
        <dbReference type="ChEBI" id="CHEBI:597326"/>
    </cofactor>
</comment>
<dbReference type="AlphaFoldDB" id="A0A7S3DNI6"/>
<name>A0A7S3DNI6_9STRA</name>
<dbReference type="NCBIfam" id="NF002325">
    <property type="entry name" value="PRK01278.1"/>
    <property type="match status" value="1"/>
</dbReference>
<dbReference type="SUPFAM" id="SSF53383">
    <property type="entry name" value="PLP-dependent transferases"/>
    <property type="match status" value="1"/>
</dbReference>
<dbReference type="GO" id="GO:0003992">
    <property type="term" value="F:N2-acetyl-L-ornithine:2-oxoglutarate 5-aminotransferase activity"/>
    <property type="evidence" value="ECO:0007669"/>
    <property type="project" value="UniProtKB-EC"/>
</dbReference>
<evidence type="ECO:0000313" key="12">
    <source>
        <dbReference type="EMBL" id="CAD9961500.1"/>
    </source>
</evidence>
<dbReference type="PANTHER" id="PTHR11986:SF79">
    <property type="entry name" value="ACETYLORNITHINE AMINOTRANSFERASE, MITOCHONDRIAL"/>
    <property type="match status" value="1"/>
</dbReference>
<evidence type="ECO:0000256" key="4">
    <source>
        <dbReference type="ARBA" id="ARBA00008954"/>
    </source>
</evidence>
<evidence type="ECO:0000256" key="6">
    <source>
        <dbReference type="ARBA" id="ARBA00022576"/>
    </source>
</evidence>
<dbReference type="InterPro" id="IPR050103">
    <property type="entry name" value="Class-III_PLP-dep_AT"/>
</dbReference>
<evidence type="ECO:0000256" key="11">
    <source>
        <dbReference type="SAM" id="SignalP"/>
    </source>
</evidence>
<dbReference type="GO" id="GO:0030170">
    <property type="term" value="F:pyridoxal phosphate binding"/>
    <property type="evidence" value="ECO:0007669"/>
    <property type="project" value="InterPro"/>
</dbReference>
<keyword evidence="9 10" id="KW-0663">Pyridoxal phosphate</keyword>
<evidence type="ECO:0000256" key="1">
    <source>
        <dbReference type="ARBA" id="ARBA00001933"/>
    </source>
</evidence>
<keyword evidence="7" id="KW-0028">Amino-acid biosynthesis</keyword>
<dbReference type="EC" id="2.6.1.11" evidence="5"/>
<feature type="signal peptide" evidence="11">
    <location>
        <begin position="1"/>
        <end position="21"/>
    </location>
</feature>
<evidence type="ECO:0000256" key="7">
    <source>
        <dbReference type="ARBA" id="ARBA00022605"/>
    </source>
</evidence>
<dbReference type="EMBL" id="HBHT01015168">
    <property type="protein sequence ID" value="CAD9961500.1"/>
    <property type="molecule type" value="Transcribed_RNA"/>
</dbReference>
<keyword evidence="11" id="KW-0732">Signal</keyword>
<dbReference type="GO" id="GO:0005739">
    <property type="term" value="C:mitochondrion"/>
    <property type="evidence" value="ECO:0007669"/>
    <property type="project" value="UniProtKB-SubCell"/>
</dbReference>
<comment type="subcellular location">
    <subcellularLocation>
        <location evidence="2">Mitochondrion</location>
    </subcellularLocation>
</comment>
<comment type="pathway">
    <text evidence="3">Amino-acid biosynthesis; L-arginine biosynthesis; N(2)-acetyl-L-ornithine from L-glutamate: step 4/4.</text>
</comment>
<sequence>MKIVLSASLAYLASTAGSVNAFAVTSSSSNYGSTALQATINEAAPATGNKKALVPPKSIDDLMSQDGETGELYDKNVQKTYGRYPLTIKNGKGCKLWTSDGKEFLDCVSGIATCALGHSNDELNSAISKQMEQVHHVSNLYLIPSQAALAQWLCENSVASKAFFCNSGAEANEAAIKCARRHASNRGIEKPIIITAHQSFHGRTLAALSATAQPKYHKGFGYDGDMVPGFKYVNYNDVEDLKKAVQEINETEGQGLAAIMMEALQGEGGIIPGDKAFFKTIREICDDTGALMMMDEVQVGMGRSGTLWGYQNLDVEPDVFTSAKALGGGVPIGAMLAGEKAADVFGPGDHASTYGGNPLACSAGLAVAKYLSDHNILDNVDARGEQLEAGLNAIADKYPDLLGGVRGWGLLRGIVVSDDSVPPGKIVQAAMDQGLLLVAAGANVVRFVPPLIISAEEIDSALAIFESAVQQVVAEQKNMTP</sequence>
<dbReference type="CDD" id="cd00610">
    <property type="entry name" value="OAT_like"/>
    <property type="match status" value="1"/>
</dbReference>
<evidence type="ECO:0000256" key="5">
    <source>
        <dbReference type="ARBA" id="ARBA00012919"/>
    </source>
</evidence>
<dbReference type="Pfam" id="PF00202">
    <property type="entry name" value="Aminotran_3"/>
    <property type="match status" value="1"/>
</dbReference>
<dbReference type="GO" id="GO:0042802">
    <property type="term" value="F:identical protein binding"/>
    <property type="evidence" value="ECO:0007669"/>
    <property type="project" value="TreeGrafter"/>
</dbReference>
<dbReference type="InterPro" id="IPR015421">
    <property type="entry name" value="PyrdxlP-dep_Trfase_major"/>
</dbReference>
<dbReference type="PROSITE" id="PS00600">
    <property type="entry name" value="AA_TRANSFER_CLASS_3"/>
    <property type="match status" value="1"/>
</dbReference>
<dbReference type="UniPathway" id="UPA00068">
    <property type="reaction ID" value="UER00109"/>
</dbReference>
<dbReference type="NCBIfam" id="TIGR00707">
    <property type="entry name" value="argD"/>
    <property type="match status" value="1"/>
</dbReference>
<dbReference type="PANTHER" id="PTHR11986">
    <property type="entry name" value="AMINOTRANSFERASE CLASS III"/>
    <property type="match status" value="1"/>
</dbReference>
<dbReference type="InterPro" id="IPR015424">
    <property type="entry name" value="PyrdxlP-dep_Trfase"/>
</dbReference>
<reference evidence="12" key="1">
    <citation type="submission" date="2021-01" db="EMBL/GenBank/DDBJ databases">
        <authorList>
            <person name="Corre E."/>
            <person name="Pelletier E."/>
            <person name="Niang G."/>
            <person name="Scheremetjew M."/>
            <person name="Finn R."/>
            <person name="Kale V."/>
            <person name="Holt S."/>
            <person name="Cochrane G."/>
            <person name="Meng A."/>
            <person name="Brown T."/>
            <person name="Cohen L."/>
        </authorList>
    </citation>
    <scope>NUCLEOTIDE SEQUENCE</scope>
    <source>
        <strain evidence="12">CCMP125</strain>
    </source>
</reference>
<proteinExistence type="inferred from homology"/>
<evidence type="ECO:0000256" key="9">
    <source>
        <dbReference type="ARBA" id="ARBA00022898"/>
    </source>
</evidence>
<dbReference type="InterPro" id="IPR015422">
    <property type="entry name" value="PyrdxlP-dep_Trfase_small"/>
</dbReference>
<dbReference type="FunFam" id="3.40.640.10:FF:000004">
    <property type="entry name" value="Acetylornithine aminotransferase"/>
    <property type="match status" value="1"/>
</dbReference>
<dbReference type="Gene3D" id="3.90.1150.10">
    <property type="entry name" value="Aspartate Aminotransferase, domain 1"/>
    <property type="match status" value="1"/>
</dbReference>
<evidence type="ECO:0000256" key="10">
    <source>
        <dbReference type="RuleBase" id="RU003560"/>
    </source>
</evidence>
<evidence type="ECO:0000256" key="3">
    <source>
        <dbReference type="ARBA" id="ARBA00005024"/>
    </source>
</evidence>
<comment type="similarity">
    <text evidence="4 10">Belongs to the class-III pyridoxal-phosphate-dependent aminotransferase family.</text>
</comment>
<accession>A0A7S3DNI6</accession>
<gene>
    <name evidence="12" type="ORF">APAL1065_LOCUS10109</name>
</gene>
<dbReference type="HAMAP" id="MF_01107">
    <property type="entry name" value="ArgD_aminotrans_3"/>
    <property type="match status" value="1"/>
</dbReference>
<dbReference type="GO" id="GO:0006526">
    <property type="term" value="P:L-arginine biosynthetic process"/>
    <property type="evidence" value="ECO:0007669"/>
    <property type="project" value="UniProtKB-UniPathway"/>
</dbReference>
<evidence type="ECO:0000256" key="8">
    <source>
        <dbReference type="ARBA" id="ARBA00022679"/>
    </source>
</evidence>
<feature type="chain" id="PRO_5030924633" description="acetylornithine transaminase" evidence="11">
    <location>
        <begin position="22"/>
        <end position="481"/>
    </location>
</feature>
<keyword evidence="8" id="KW-0808">Transferase</keyword>
<dbReference type="InterPro" id="IPR049704">
    <property type="entry name" value="Aminotrans_3_PPA_site"/>
</dbReference>